<dbReference type="InterPro" id="IPR013324">
    <property type="entry name" value="RNA_pol_sigma_r3/r4-like"/>
</dbReference>
<sequence length="183" mass="21273">MSKPKLDPTKWVDKYSDYLFNYTIVRVNDREVANDLISETFLAGLKSMNNFKGQASERTWLISILKRKIIDYYRKINSQKGKAEVRVNYSDDYNSGDWLEEQVADNFDRTAEDEMENTELGLAILECLDQINEKHAAIFKMKTIEGADTEAVCNEFNITPSNLWVIIHRARTALAECLEKNWF</sequence>
<dbReference type="SUPFAM" id="SSF88659">
    <property type="entry name" value="Sigma3 and sigma4 domains of RNA polymerase sigma factors"/>
    <property type="match status" value="1"/>
</dbReference>
<dbReference type="PANTHER" id="PTHR43133:SF8">
    <property type="entry name" value="RNA POLYMERASE SIGMA FACTOR HI_1459-RELATED"/>
    <property type="match status" value="1"/>
</dbReference>
<evidence type="ECO:0000256" key="3">
    <source>
        <dbReference type="ARBA" id="ARBA00023082"/>
    </source>
</evidence>
<keyword evidence="3" id="KW-0731">Sigma factor</keyword>
<dbReference type="InterPro" id="IPR007627">
    <property type="entry name" value="RNA_pol_sigma70_r2"/>
</dbReference>
<gene>
    <name evidence="7" type="ORF">ACFQ3Q_13870</name>
</gene>
<dbReference type="InterPro" id="IPR036388">
    <property type="entry name" value="WH-like_DNA-bd_sf"/>
</dbReference>
<keyword evidence="4" id="KW-0238">DNA-binding</keyword>
<dbReference type="InterPro" id="IPR013325">
    <property type="entry name" value="RNA_pol_sigma_r2"/>
</dbReference>
<keyword evidence="5" id="KW-0804">Transcription</keyword>
<organism evidence="7 8">
    <name type="scientific">Salegentibacter chungangensis</name>
    <dbReference type="NCBI Taxonomy" id="1335724"/>
    <lineage>
        <taxon>Bacteria</taxon>
        <taxon>Pseudomonadati</taxon>
        <taxon>Bacteroidota</taxon>
        <taxon>Flavobacteriia</taxon>
        <taxon>Flavobacteriales</taxon>
        <taxon>Flavobacteriaceae</taxon>
        <taxon>Salegentibacter</taxon>
    </lineage>
</organism>
<dbReference type="EMBL" id="JBHTLI010000003">
    <property type="protein sequence ID" value="MFD1096845.1"/>
    <property type="molecule type" value="Genomic_DNA"/>
</dbReference>
<dbReference type="Gene3D" id="1.10.10.10">
    <property type="entry name" value="Winged helix-like DNA-binding domain superfamily/Winged helix DNA-binding domain"/>
    <property type="match status" value="1"/>
</dbReference>
<reference evidence="8" key="1">
    <citation type="journal article" date="2019" name="Int. J. Syst. Evol. Microbiol.">
        <title>The Global Catalogue of Microorganisms (GCM) 10K type strain sequencing project: providing services to taxonomists for standard genome sequencing and annotation.</title>
        <authorList>
            <consortium name="The Broad Institute Genomics Platform"/>
            <consortium name="The Broad Institute Genome Sequencing Center for Infectious Disease"/>
            <person name="Wu L."/>
            <person name="Ma J."/>
        </authorList>
    </citation>
    <scope>NUCLEOTIDE SEQUENCE [LARGE SCALE GENOMIC DNA]</scope>
    <source>
        <strain evidence="8">CCUG 64793</strain>
    </source>
</reference>
<evidence type="ECO:0000256" key="2">
    <source>
        <dbReference type="ARBA" id="ARBA00023015"/>
    </source>
</evidence>
<dbReference type="Proteomes" id="UP001597131">
    <property type="component" value="Unassembled WGS sequence"/>
</dbReference>
<evidence type="ECO:0000256" key="5">
    <source>
        <dbReference type="ARBA" id="ARBA00023163"/>
    </source>
</evidence>
<dbReference type="InterPro" id="IPR014284">
    <property type="entry name" value="RNA_pol_sigma-70_dom"/>
</dbReference>
<dbReference type="SUPFAM" id="SSF88946">
    <property type="entry name" value="Sigma2 domain of RNA polymerase sigma factors"/>
    <property type="match status" value="1"/>
</dbReference>
<dbReference type="RefSeq" id="WP_380746845.1">
    <property type="nucleotide sequence ID" value="NZ_JBHTLI010000003.1"/>
</dbReference>
<keyword evidence="8" id="KW-1185">Reference proteome</keyword>
<evidence type="ECO:0000313" key="7">
    <source>
        <dbReference type="EMBL" id="MFD1096845.1"/>
    </source>
</evidence>
<comment type="similarity">
    <text evidence="1">Belongs to the sigma-70 factor family. ECF subfamily.</text>
</comment>
<dbReference type="NCBIfam" id="TIGR02937">
    <property type="entry name" value="sigma70-ECF"/>
    <property type="match status" value="1"/>
</dbReference>
<evidence type="ECO:0000259" key="6">
    <source>
        <dbReference type="Pfam" id="PF04542"/>
    </source>
</evidence>
<proteinExistence type="inferred from homology"/>
<dbReference type="InterPro" id="IPR039425">
    <property type="entry name" value="RNA_pol_sigma-70-like"/>
</dbReference>
<feature type="domain" description="RNA polymerase sigma-70 region 2" evidence="6">
    <location>
        <begin position="12"/>
        <end position="75"/>
    </location>
</feature>
<evidence type="ECO:0000256" key="4">
    <source>
        <dbReference type="ARBA" id="ARBA00023125"/>
    </source>
</evidence>
<protein>
    <submittedName>
        <fullName evidence="7">Sigma-70 family RNA polymerase sigma factor</fullName>
    </submittedName>
</protein>
<dbReference type="PANTHER" id="PTHR43133">
    <property type="entry name" value="RNA POLYMERASE ECF-TYPE SIGMA FACTO"/>
    <property type="match status" value="1"/>
</dbReference>
<name>A0ABW3NVY5_9FLAO</name>
<evidence type="ECO:0000313" key="8">
    <source>
        <dbReference type="Proteomes" id="UP001597131"/>
    </source>
</evidence>
<comment type="caution">
    <text evidence="7">The sequence shown here is derived from an EMBL/GenBank/DDBJ whole genome shotgun (WGS) entry which is preliminary data.</text>
</comment>
<dbReference type="Pfam" id="PF04542">
    <property type="entry name" value="Sigma70_r2"/>
    <property type="match status" value="1"/>
</dbReference>
<accession>A0ABW3NVY5</accession>
<evidence type="ECO:0000256" key="1">
    <source>
        <dbReference type="ARBA" id="ARBA00010641"/>
    </source>
</evidence>
<keyword evidence="2" id="KW-0805">Transcription regulation</keyword>
<dbReference type="Gene3D" id="1.10.1740.10">
    <property type="match status" value="1"/>
</dbReference>